<keyword evidence="5 9" id="KW-0547">Nucleotide-binding</keyword>
<dbReference type="PANTHER" id="PTHR12865">
    <property type="entry name" value="PHOSPHATIDYLINOSITOL 4-KINASE TYPE-II"/>
    <property type="match status" value="1"/>
</dbReference>
<dbReference type="AlphaFoldDB" id="A0A183SK52"/>
<organism evidence="13">
    <name type="scientific">Schistocephalus solidus</name>
    <name type="common">Tapeworm</name>
    <dbReference type="NCBI Taxonomy" id="70667"/>
    <lineage>
        <taxon>Eukaryota</taxon>
        <taxon>Metazoa</taxon>
        <taxon>Spiralia</taxon>
        <taxon>Lophotrochozoa</taxon>
        <taxon>Platyhelminthes</taxon>
        <taxon>Cestoda</taxon>
        <taxon>Eucestoda</taxon>
        <taxon>Diphyllobothriidea</taxon>
        <taxon>Diphyllobothriidae</taxon>
        <taxon>Schistocephalus</taxon>
    </lineage>
</organism>
<sequence>MLLFQVVRLASTTFNYRAVDRAAARTKQHVAERFPDIGRHFHRLGLPPKVGSFQLFVPGCQDAYYWLNRFESEPLPEAVAKSLQFQFEKLVVLDYIIRNTDRGNDNWLIRYEIPPLKEVEADTDTTKEESWDMVPLPTVDVVAIDNGLAFPFKHPDEWRAYPFYWAWLPMAKVPFSDQIRDLILPKIIDSEFINGLVRDLYFLFRVSTSYFNTFFPVLLAPFNLRSFCCWVVFQSKTFVCSLFILVTTQTKNSIHEAILRRSAPSARKSIPCHNSMIPTFIFVPTSAYP</sequence>
<dbReference type="GO" id="GO:0005802">
    <property type="term" value="C:trans-Golgi network"/>
    <property type="evidence" value="ECO:0007669"/>
    <property type="project" value="TreeGrafter"/>
</dbReference>
<evidence type="ECO:0000313" key="11">
    <source>
        <dbReference type="EMBL" id="VDL90985.1"/>
    </source>
</evidence>
<dbReference type="GO" id="GO:0005886">
    <property type="term" value="C:plasma membrane"/>
    <property type="evidence" value="ECO:0007669"/>
    <property type="project" value="UniProtKB-SubCell"/>
</dbReference>
<keyword evidence="4 9" id="KW-0808">Transferase</keyword>
<dbReference type="GO" id="GO:0007032">
    <property type="term" value="P:endosome organization"/>
    <property type="evidence" value="ECO:0007669"/>
    <property type="project" value="TreeGrafter"/>
</dbReference>
<evidence type="ECO:0000256" key="4">
    <source>
        <dbReference type="ARBA" id="ARBA00022679"/>
    </source>
</evidence>
<dbReference type="PROSITE" id="PS50290">
    <property type="entry name" value="PI3_4_KINASE_3"/>
    <property type="match status" value="1"/>
</dbReference>
<feature type="domain" description="PI3K/PI4K catalytic" evidence="10">
    <location>
        <begin position="1"/>
        <end position="263"/>
    </location>
</feature>
<dbReference type="GO" id="GO:0046854">
    <property type="term" value="P:phosphatidylinositol phosphate biosynthetic process"/>
    <property type="evidence" value="ECO:0007669"/>
    <property type="project" value="UniProtKB-UniRule"/>
</dbReference>
<evidence type="ECO:0000313" key="12">
    <source>
        <dbReference type="Proteomes" id="UP000275846"/>
    </source>
</evidence>
<proteinExistence type="inferred from homology"/>
<evidence type="ECO:0000256" key="9">
    <source>
        <dbReference type="RuleBase" id="RU367084"/>
    </source>
</evidence>
<dbReference type="STRING" id="70667.A0A183SK52"/>
<dbReference type="EMBL" id="UYSU01032930">
    <property type="protein sequence ID" value="VDL90985.1"/>
    <property type="molecule type" value="Genomic_DNA"/>
</dbReference>
<evidence type="ECO:0000256" key="8">
    <source>
        <dbReference type="ARBA" id="ARBA00023136"/>
    </source>
</evidence>
<evidence type="ECO:0000256" key="7">
    <source>
        <dbReference type="ARBA" id="ARBA00022840"/>
    </source>
</evidence>
<reference evidence="13" key="1">
    <citation type="submission" date="2016-06" db="UniProtKB">
        <authorList>
            <consortium name="WormBaseParasite"/>
        </authorList>
    </citation>
    <scope>IDENTIFICATION</scope>
</reference>
<dbReference type="Pfam" id="PF00454">
    <property type="entry name" value="PI3_PI4_kinase"/>
    <property type="match status" value="1"/>
</dbReference>
<keyword evidence="3" id="KW-1003">Cell membrane</keyword>
<evidence type="ECO:0000259" key="10">
    <source>
        <dbReference type="PROSITE" id="PS50290"/>
    </source>
</evidence>
<dbReference type="GO" id="GO:0007030">
    <property type="term" value="P:Golgi organization"/>
    <property type="evidence" value="ECO:0007669"/>
    <property type="project" value="TreeGrafter"/>
</dbReference>
<evidence type="ECO:0000256" key="1">
    <source>
        <dbReference type="ARBA" id="ARBA00004236"/>
    </source>
</evidence>
<dbReference type="InterPro" id="IPR039756">
    <property type="entry name" value="Lsb6/PI4K2"/>
</dbReference>
<keyword evidence="6 9" id="KW-0418">Kinase</keyword>
<dbReference type="OrthoDB" id="3349449at2759"/>
<keyword evidence="7 9" id="KW-0067">ATP-binding</keyword>
<dbReference type="GO" id="GO:0005524">
    <property type="term" value="F:ATP binding"/>
    <property type="evidence" value="ECO:0007669"/>
    <property type="project" value="UniProtKB-UniRule"/>
</dbReference>
<evidence type="ECO:0000256" key="5">
    <source>
        <dbReference type="ARBA" id="ARBA00022741"/>
    </source>
</evidence>
<name>A0A183SK52_SCHSO</name>
<evidence type="ECO:0000256" key="2">
    <source>
        <dbReference type="ARBA" id="ARBA00008941"/>
    </source>
</evidence>
<keyword evidence="8 9" id="KW-0472">Membrane</keyword>
<dbReference type="Proteomes" id="UP000275846">
    <property type="component" value="Unassembled WGS sequence"/>
</dbReference>
<comment type="similarity">
    <text evidence="2 9">Belongs to the PI3/PI4-kinase family. Type II PI4K subfamily.</text>
</comment>
<evidence type="ECO:0000313" key="13">
    <source>
        <dbReference type="WBParaSite" id="SSLN_0000475501-mRNA-1"/>
    </source>
</evidence>
<dbReference type="GO" id="GO:0005768">
    <property type="term" value="C:endosome"/>
    <property type="evidence" value="ECO:0007669"/>
    <property type="project" value="TreeGrafter"/>
</dbReference>
<dbReference type="PANTHER" id="PTHR12865:SF1">
    <property type="entry name" value="PHOSPHATIDYLINOSITOL 4-KINASE TYPE 2"/>
    <property type="match status" value="1"/>
</dbReference>
<gene>
    <name evidence="11" type="ORF">SSLN_LOCUS4600</name>
</gene>
<protein>
    <recommendedName>
        <fullName evidence="9">Phosphatidylinositol 4-kinase type 2</fullName>
        <ecNumber evidence="9">2.7.1.67</ecNumber>
    </recommendedName>
</protein>
<dbReference type="InterPro" id="IPR000403">
    <property type="entry name" value="PI3/4_kinase_cat_dom"/>
</dbReference>
<comment type="subcellular location">
    <subcellularLocation>
        <location evidence="1">Cell membrane</location>
    </subcellularLocation>
    <subcellularLocation>
        <location evidence="9">Membrane</location>
        <topology evidence="9">Peripheral membrane protein</topology>
    </subcellularLocation>
</comment>
<keyword evidence="12" id="KW-1185">Reference proteome</keyword>
<reference evidence="11 12" key="2">
    <citation type="submission" date="2018-11" db="EMBL/GenBank/DDBJ databases">
        <authorList>
            <consortium name="Pathogen Informatics"/>
        </authorList>
    </citation>
    <scope>NUCLEOTIDE SEQUENCE [LARGE SCALE GENOMIC DNA]</scope>
    <source>
        <strain evidence="11 12">NST_G2</strain>
    </source>
</reference>
<evidence type="ECO:0000256" key="6">
    <source>
        <dbReference type="ARBA" id="ARBA00022777"/>
    </source>
</evidence>
<dbReference type="GO" id="GO:0005765">
    <property type="term" value="C:lysosomal membrane"/>
    <property type="evidence" value="ECO:0007669"/>
    <property type="project" value="TreeGrafter"/>
</dbReference>
<accession>A0A183SK52</accession>
<dbReference type="GO" id="GO:0004430">
    <property type="term" value="F:1-phosphatidylinositol 4-kinase activity"/>
    <property type="evidence" value="ECO:0007669"/>
    <property type="project" value="UniProtKB-UniRule"/>
</dbReference>
<dbReference type="EC" id="2.7.1.67" evidence="9"/>
<comment type="catalytic activity">
    <reaction evidence="9">
        <text>a 1,2-diacyl-sn-glycero-3-phospho-(1D-myo-inositol) + ATP = a 1,2-diacyl-sn-glycero-3-phospho-(1D-myo-inositol 4-phosphate) + ADP + H(+)</text>
        <dbReference type="Rhea" id="RHEA:19877"/>
        <dbReference type="ChEBI" id="CHEBI:15378"/>
        <dbReference type="ChEBI" id="CHEBI:30616"/>
        <dbReference type="ChEBI" id="CHEBI:57880"/>
        <dbReference type="ChEBI" id="CHEBI:58178"/>
        <dbReference type="ChEBI" id="CHEBI:456216"/>
        <dbReference type="EC" id="2.7.1.67"/>
    </reaction>
</comment>
<evidence type="ECO:0000256" key="3">
    <source>
        <dbReference type="ARBA" id="ARBA00022475"/>
    </source>
</evidence>
<dbReference type="WBParaSite" id="SSLN_0000475501-mRNA-1">
    <property type="protein sequence ID" value="SSLN_0000475501-mRNA-1"/>
    <property type="gene ID" value="SSLN_0000475501"/>
</dbReference>